<proteinExistence type="predicted"/>
<evidence type="ECO:0000313" key="5">
    <source>
        <dbReference type="EMBL" id="CAD8941632.1"/>
    </source>
</evidence>
<dbReference type="EMBL" id="HBFW01019758">
    <property type="protein sequence ID" value="CAD8941632.1"/>
    <property type="molecule type" value="Transcribed_RNA"/>
</dbReference>
<keyword evidence="1" id="KW-0245">EGF-like domain</keyword>
<feature type="transmembrane region" description="Helical" evidence="3">
    <location>
        <begin position="198"/>
        <end position="221"/>
    </location>
</feature>
<dbReference type="PANTHER" id="PTHR24033">
    <property type="entry name" value="EGF-LIKE DOMAIN-CONTAINING PROTEIN"/>
    <property type="match status" value="1"/>
</dbReference>
<evidence type="ECO:0000256" key="3">
    <source>
        <dbReference type="SAM" id="Phobius"/>
    </source>
</evidence>
<protein>
    <recommendedName>
        <fullName evidence="4">EGF-like domain-containing protein</fullName>
    </recommendedName>
</protein>
<dbReference type="PROSITE" id="PS50026">
    <property type="entry name" value="EGF_3"/>
    <property type="match status" value="2"/>
</dbReference>
<keyword evidence="3" id="KW-0472">Membrane</keyword>
<feature type="region of interest" description="Disordered" evidence="2">
    <location>
        <begin position="143"/>
        <end position="195"/>
    </location>
</feature>
<dbReference type="SUPFAM" id="SSF57196">
    <property type="entry name" value="EGF/Laminin"/>
    <property type="match status" value="1"/>
</dbReference>
<gene>
    <name evidence="5" type="ORF">CTEN0397_LOCUS12698</name>
</gene>
<dbReference type="InterPro" id="IPR000742">
    <property type="entry name" value="EGF"/>
</dbReference>
<feature type="disulfide bond" evidence="1">
    <location>
        <begin position="120"/>
        <end position="129"/>
    </location>
</feature>
<evidence type="ECO:0000256" key="1">
    <source>
        <dbReference type="PROSITE-ProRule" id="PRU00076"/>
    </source>
</evidence>
<name>A0A7S1DB60_CYCTE</name>
<reference evidence="5" key="1">
    <citation type="submission" date="2021-01" db="EMBL/GenBank/DDBJ databases">
        <authorList>
            <person name="Corre E."/>
            <person name="Pelletier E."/>
            <person name="Niang G."/>
            <person name="Scheremetjew M."/>
            <person name="Finn R."/>
            <person name="Kale V."/>
            <person name="Holt S."/>
            <person name="Cochrane G."/>
            <person name="Meng A."/>
            <person name="Brown T."/>
            <person name="Cohen L."/>
        </authorList>
    </citation>
    <scope>NUCLEOTIDE SEQUENCE</scope>
    <source>
        <strain evidence="5">ECT3854</strain>
    </source>
</reference>
<keyword evidence="3" id="KW-0812">Transmembrane</keyword>
<dbReference type="AlphaFoldDB" id="A0A7S1DB60"/>
<sequence length="274" mass="30139">MLPRAHLNVTYSDNFEHCVCPTGYVGVKCEVKVQVCGEGQHACFHGSVCADDEGSHTCDCAAGETLFHQFAGPFCEHKSSTFCTLDGKPGHGRNSHAFCVNNGRCLAFVDDTQEHVGCECGDEYEGKHCEIVKQRLQTFEEDREHQGGINGDLGLPNQGGDTLHTRPNIEHRPRDDTVVPRRPSPSQQTTQKSGLSTGGALTIAFVVAMLTGSTTGILLWMRQKRRHQTEKAVIQSTFQPAAERRIAPKQLSMAPQQDFPAPYDDTEMVNVEIL</sequence>
<feature type="domain" description="EGF-like" evidence="4">
    <location>
        <begin position="32"/>
        <end position="76"/>
    </location>
</feature>
<keyword evidence="3" id="KW-1133">Transmembrane helix</keyword>
<keyword evidence="1" id="KW-1015">Disulfide bond</keyword>
<feature type="domain" description="EGF-like" evidence="4">
    <location>
        <begin position="89"/>
        <end position="130"/>
    </location>
</feature>
<accession>A0A7S1DB60</accession>
<feature type="compositionally biased region" description="Basic and acidic residues" evidence="2">
    <location>
        <begin position="163"/>
        <end position="179"/>
    </location>
</feature>
<feature type="compositionally biased region" description="Polar residues" evidence="2">
    <location>
        <begin position="186"/>
        <end position="195"/>
    </location>
</feature>
<dbReference type="Gene3D" id="2.10.25.10">
    <property type="entry name" value="Laminin"/>
    <property type="match status" value="2"/>
</dbReference>
<organism evidence="5">
    <name type="scientific">Cyclophora tenuis</name>
    <name type="common">Marine diatom</name>
    <dbReference type="NCBI Taxonomy" id="216820"/>
    <lineage>
        <taxon>Eukaryota</taxon>
        <taxon>Sar</taxon>
        <taxon>Stramenopiles</taxon>
        <taxon>Ochrophyta</taxon>
        <taxon>Bacillariophyta</taxon>
        <taxon>Fragilariophyceae</taxon>
        <taxon>Fragilariophycidae</taxon>
        <taxon>Cyclophorales</taxon>
        <taxon>Cyclophoraceae</taxon>
        <taxon>Cyclophora</taxon>
    </lineage>
</organism>
<dbReference type="PANTHER" id="PTHR24033:SF151">
    <property type="entry name" value="NOTCH 2"/>
    <property type="match status" value="1"/>
</dbReference>
<comment type="caution">
    <text evidence="1">Lacks conserved residue(s) required for the propagation of feature annotation.</text>
</comment>
<evidence type="ECO:0000259" key="4">
    <source>
        <dbReference type="PROSITE" id="PS50026"/>
    </source>
</evidence>
<dbReference type="InterPro" id="IPR051830">
    <property type="entry name" value="NOTCH_homolog"/>
</dbReference>
<dbReference type="PROSITE" id="PS00022">
    <property type="entry name" value="EGF_1"/>
    <property type="match status" value="1"/>
</dbReference>
<evidence type="ECO:0000256" key="2">
    <source>
        <dbReference type="SAM" id="MobiDB-lite"/>
    </source>
</evidence>